<gene>
    <name evidence="2" type="primary">Ethe1</name>
    <name evidence="2" type="ORF">SNAT2548_LOCUS11245</name>
</gene>
<evidence type="ECO:0000313" key="3">
    <source>
        <dbReference type="Proteomes" id="UP000604046"/>
    </source>
</evidence>
<sequence length="237" mass="26385">LVLRSLMGEADPWSFSYGYWYAFSMGILALGFGMGIYVPSLLPCAGMFFAIRYWVDRYNITSRAYGLGVESLGSFSRSVQRMLKMTVSVWWIGIGSGVLLYMHTFFENEWDSPVPRVVVKGLASSLTVLGVLIVPVVVICDAGKSAGLPMEVSGFDGPHSPKPPVWDRSLTTVFGELHLPGTTPRSRGSSQEGAIDSINSETFGYQHKALQPKDWDVRFFLKLRQADRDRDRRSSNL</sequence>
<comment type="caution">
    <text evidence="2">The sequence shown here is derived from an EMBL/GenBank/DDBJ whole genome shotgun (WGS) entry which is preliminary data.</text>
</comment>
<organism evidence="2 3">
    <name type="scientific">Symbiodinium natans</name>
    <dbReference type="NCBI Taxonomy" id="878477"/>
    <lineage>
        <taxon>Eukaryota</taxon>
        <taxon>Sar</taxon>
        <taxon>Alveolata</taxon>
        <taxon>Dinophyceae</taxon>
        <taxon>Suessiales</taxon>
        <taxon>Symbiodiniaceae</taxon>
        <taxon>Symbiodinium</taxon>
    </lineage>
</organism>
<name>A0A812LF71_9DINO</name>
<keyword evidence="1" id="KW-1133">Transmembrane helix</keyword>
<keyword evidence="3" id="KW-1185">Reference proteome</keyword>
<keyword evidence="1" id="KW-0812">Transmembrane</keyword>
<feature type="transmembrane region" description="Helical" evidence="1">
    <location>
        <begin position="87"/>
        <end position="106"/>
    </location>
</feature>
<dbReference type="EMBL" id="CAJNDS010001001">
    <property type="protein sequence ID" value="CAE7243238.1"/>
    <property type="molecule type" value="Genomic_DNA"/>
</dbReference>
<protein>
    <submittedName>
        <fullName evidence="2">Ethe1 protein</fullName>
    </submittedName>
</protein>
<keyword evidence="1" id="KW-0472">Membrane</keyword>
<dbReference type="Proteomes" id="UP000604046">
    <property type="component" value="Unassembled WGS sequence"/>
</dbReference>
<accession>A0A812LF71</accession>
<dbReference type="OrthoDB" id="360890at2759"/>
<feature type="non-terminal residue" evidence="2">
    <location>
        <position position="237"/>
    </location>
</feature>
<reference evidence="2" key="1">
    <citation type="submission" date="2021-02" db="EMBL/GenBank/DDBJ databases">
        <authorList>
            <person name="Dougan E. K."/>
            <person name="Rhodes N."/>
            <person name="Thang M."/>
            <person name="Chan C."/>
        </authorList>
    </citation>
    <scope>NUCLEOTIDE SEQUENCE</scope>
</reference>
<evidence type="ECO:0000313" key="2">
    <source>
        <dbReference type="EMBL" id="CAE7243238.1"/>
    </source>
</evidence>
<dbReference type="AlphaFoldDB" id="A0A812LF71"/>
<feature type="transmembrane region" description="Helical" evidence="1">
    <location>
        <begin position="118"/>
        <end position="140"/>
    </location>
</feature>
<feature type="transmembrane region" description="Helical" evidence="1">
    <location>
        <begin position="20"/>
        <end position="51"/>
    </location>
</feature>
<evidence type="ECO:0000256" key="1">
    <source>
        <dbReference type="SAM" id="Phobius"/>
    </source>
</evidence>
<proteinExistence type="predicted"/>